<accession>A0AAD4KNE9</accession>
<feature type="transmembrane region" description="Helical" evidence="1">
    <location>
        <begin position="262"/>
        <end position="282"/>
    </location>
</feature>
<feature type="transmembrane region" description="Helical" evidence="1">
    <location>
        <begin position="183"/>
        <end position="206"/>
    </location>
</feature>
<dbReference type="Proteomes" id="UP001201262">
    <property type="component" value="Unassembled WGS sequence"/>
</dbReference>
<keyword evidence="1" id="KW-1133">Transmembrane helix</keyword>
<proteinExistence type="predicted"/>
<name>A0AAD4KNE9_9EURO</name>
<feature type="transmembrane region" description="Helical" evidence="1">
    <location>
        <begin position="332"/>
        <end position="352"/>
    </location>
</feature>
<sequence length="394" mass="43814">MKSGLLRTMFRSGYVPWLIAVLIFPAAYTIIGLQALNGTLDAIGQLSTSSPRILPRIDSNERVRTVYTGLGLIDETLTNLVLFFWNVIDGTYAPIAIFALWMAGQIVCVLVVTTLEGYRKVNHKKAISYFSIWGILYQNIPWGVMMPIYYALHLVTSPTAQPHISSIDSKSRGIRELVHFDTLALRVLPFSVLVGCILPTALLALPSSSFISHDLRQVLIAFWQPFPVWVGLCQVIFTACIRPSNRTGKDLVEKSRKIVTRICTLSLSLTLFINVTIWYFIIVSGSYSWGESFGGSSLLQKSIEVFVPVPLSEKVTVETLPKGCLSLLQYDAYFACGASLIWACVLYCRVVGELTLSDLIWGLVISLICGPGGAALFILWSRDEKIFDRDLKKD</sequence>
<dbReference type="EMBL" id="JAJTJA010000007">
    <property type="protein sequence ID" value="KAH8696613.1"/>
    <property type="molecule type" value="Genomic_DNA"/>
</dbReference>
<evidence type="ECO:0000313" key="2">
    <source>
        <dbReference type="EMBL" id="KAH8696613.1"/>
    </source>
</evidence>
<reference evidence="2" key="1">
    <citation type="submission" date="2021-12" db="EMBL/GenBank/DDBJ databases">
        <title>Convergent genome expansion in fungi linked to evolution of root-endophyte symbiosis.</title>
        <authorList>
            <consortium name="DOE Joint Genome Institute"/>
            <person name="Ke Y.-H."/>
            <person name="Bonito G."/>
            <person name="Liao H.-L."/>
            <person name="Looney B."/>
            <person name="Rojas-Flechas A."/>
            <person name="Nash J."/>
            <person name="Hameed K."/>
            <person name="Schadt C."/>
            <person name="Martin F."/>
            <person name="Crous P.W."/>
            <person name="Miettinen O."/>
            <person name="Magnuson J.K."/>
            <person name="Labbe J."/>
            <person name="Jacobson D."/>
            <person name="Doktycz M.J."/>
            <person name="Veneault-Fourrey C."/>
            <person name="Kuo A."/>
            <person name="Mondo S."/>
            <person name="Calhoun S."/>
            <person name="Riley R."/>
            <person name="Ohm R."/>
            <person name="LaButti K."/>
            <person name="Andreopoulos B."/>
            <person name="Pangilinan J."/>
            <person name="Nolan M."/>
            <person name="Tritt A."/>
            <person name="Clum A."/>
            <person name="Lipzen A."/>
            <person name="Daum C."/>
            <person name="Barry K."/>
            <person name="Grigoriev I.V."/>
            <person name="Vilgalys R."/>
        </authorList>
    </citation>
    <scope>NUCLEOTIDE SEQUENCE</scope>
    <source>
        <strain evidence="2">PMI_201</strain>
    </source>
</reference>
<feature type="transmembrane region" description="Helical" evidence="1">
    <location>
        <begin position="218"/>
        <end position="241"/>
    </location>
</feature>
<dbReference type="GeneID" id="70252458"/>
<keyword evidence="3" id="KW-1185">Reference proteome</keyword>
<dbReference type="AlphaFoldDB" id="A0AAD4KNE9"/>
<feature type="transmembrane region" description="Helical" evidence="1">
    <location>
        <begin position="12"/>
        <end position="31"/>
    </location>
</feature>
<dbReference type="RefSeq" id="XP_046071549.1">
    <property type="nucleotide sequence ID" value="XM_046222171.1"/>
</dbReference>
<feature type="transmembrane region" description="Helical" evidence="1">
    <location>
        <begin position="92"/>
        <end position="115"/>
    </location>
</feature>
<keyword evidence="1" id="KW-0812">Transmembrane</keyword>
<comment type="caution">
    <text evidence="2">The sequence shown here is derived from an EMBL/GenBank/DDBJ whole genome shotgun (WGS) entry which is preliminary data.</text>
</comment>
<organism evidence="2 3">
    <name type="scientific">Talaromyces proteolyticus</name>
    <dbReference type="NCBI Taxonomy" id="1131652"/>
    <lineage>
        <taxon>Eukaryota</taxon>
        <taxon>Fungi</taxon>
        <taxon>Dikarya</taxon>
        <taxon>Ascomycota</taxon>
        <taxon>Pezizomycotina</taxon>
        <taxon>Eurotiomycetes</taxon>
        <taxon>Eurotiomycetidae</taxon>
        <taxon>Eurotiales</taxon>
        <taxon>Trichocomaceae</taxon>
        <taxon>Talaromyces</taxon>
        <taxon>Talaromyces sect. Bacilispori</taxon>
    </lineage>
</organism>
<gene>
    <name evidence="2" type="ORF">BGW36DRAFT_462431</name>
</gene>
<feature type="transmembrane region" description="Helical" evidence="1">
    <location>
        <begin position="359"/>
        <end position="380"/>
    </location>
</feature>
<keyword evidence="1" id="KW-0472">Membrane</keyword>
<evidence type="ECO:0000256" key="1">
    <source>
        <dbReference type="SAM" id="Phobius"/>
    </source>
</evidence>
<evidence type="ECO:0000313" key="3">
    <source>
        <dbReference type="Proteomes" id="UP001201262"/>
    </source>
</evidence>
<protein>
    <submittedName>
        <fullName evidence="2">Uncharacterized protein</fullName>
    </submittedName>
</protein>